<comment type="subcellular location">
    <subcellularLocation>
        <location evidence="1">Cell projection</location>
        <location evidence="1">Cilium</location>
    </subcellularLocation>
    <subcellularLocation>
        <location evidence="2">Cytoplasm</location>
    </subcellularLocation>
</comment>
<feature type="signal peptide" evidence="6">
    <location>
        <begin position="1"/>
        <end position="20"/>
    </location>
</feature>
<name>A0ABM7NZG1_9BACT</name>
<dbReference type="Proteomes" id="UP001319045">
    <property type="component" value="Chromosome"/>
</dbReference>
<dbReference type="Pfam" id="PF22544">
    <property type="entry name" value="HYDIN_VesB_CFA65-like_Ig"/>
    <property type="match status" value="1"/>
</dbReference>
<keyword evidence="6" id="KW-0732">Signal</keyword>
<keyword evidence="4" id="KW-0969">Cilium</keyword>
<dbReference type="InterPro" id="IPR011467">
    <property type="entry name" value="DUF1573"/>
</dbReference>
<dbReference type="Gene3D" id="2.60.40.10">
    <property type="entry name" value="Immunoglobulins"/>
    <property type="match status" value="2"/>
</dbReference>
<feature type="domain" description="HYDIN/VesB/CFA65-like Ig-like" evidence="7">
    <location>
        <begin position="253"/>
        <end position="351"/>
    </location>
</feature>
<evidence type="ECO:0000256" key="4">
    <source>
        <dbReference type="ARBA" id="ARBA00023069"/>
    </source>
</evidence>
<dbReference type="RefSeq" id="WP_207153521.1">
    <property type="nucleotide sequence ID" value="NZ_AP024484.1"/>
</dbReference>
<keyword evidence="9" id="KW-1185">Reference proteome</keyword>
<evidence type="ECO:0000313" key="9">
    <source>
        <dbReference type="Proteomes" id="UP001319045"/>
    </source>
</evidence>
<sequence length="354" mass="38990">MKNKIIISTMFLLAALDVNAQKISVENNVINVGQVLYRVPVKAEFKLKNKGLRSLHIQDVETSCGCTTADYPKTVGGGNEFAISGEYNAETLGHFQKMLCVYSNGSKKPVVLTIKGVVVSELRSFSGEYSYTLGNLKTDVHNVEFDNVNIGDNPKQKIYILNTSEETAEPVFMHLPNYLEVEMYPAKIAPHHTGVAVLSLDSKKLHDLGLNQTDIYLGFAPGDKVADEKMITVSSVVLPAFQNLTAKEVADAPKIKLSTDLLDLGSFNGKNKLKGDIEIKNEGKSVLEIRNLQMFTMGLDVSLNKTKIEPGQSAKLKITAYAEQIKNIRSKPRVLMITNDPSMGKVTIEIKVKK</sequence>
<dbReference type="InterPro" id="IPR013783">
    <property type="entry name" value="Ig-like_fold"/>
</dbReference>
<accession>A0ABM7NZG1</accession>
<evidence type="ECO:0000256" key="5">
    <source>
        <dbReference type="ARBA" id="ARBA00023273"/>
    </source>
</evidence>
<evidence type="ECO:0000256" key="6">
    <source>
        <dbReference type="SAM" id="SignalP"/>
    </source>
</evidence>
<feature type="chain" id="PRO_5046689996" evidence="6">
    <location>
        <begin position="21"/>
        <end position="354"/>
    </location>
</feature>
<dbReference type="PANTHER" id="PTHR37833:SF1">
    <property type="entry name" value="SIGNAL PEPTIDE PROTEIN"/>
    <property type="match status" value="1"/>
</dbReference>
<evidence type="ECO:0000256" key="2">
    <source>
        <dbReference type="ARBA" id="ARBA00004496"/>
    </source>
</evidence>
<evidence type="ECO:0000256" key="1">
    <source>
        <dbReference type="ARBA" id="ARBA00004138"/>
    </source>
</evidence>
<gene>
    <name evidence="8" type="ORF">prwr041_18050</name>
</gene>
<dbReference type="InterPro" id="IPR053879">
    <property type="entry name" value="HYDIN_VesB_CFA65-like_Ig"/>
</dbReference>
<dbReference type="PANTHER" id="PTHR37833">
    <property type="entry name" value="LIPOPROTEIN-RELATED"/>
    <property type="match status" value="1"/>
</dbReference>
<keyword evidence="3" id="KW-0963">Cytoplasm</keyword>
<keyword evidence="5" id="KW-0966">Cell projection</keyword>
<dbReference type="Pfam" id="PF07610">
    <property type="entry name" value="DUF1573"/>
    <property type="match status" value="1"/>
</dbReference>
<protein>
    <submittedName>
        <fullName evidence="8">DUF1573 domain-containing protein</fullName>
    </submittedName>
</protein>
<proteinExistence type="predicted"/>
<evidence type="ECO:0000313" key="8">
    <source>
        <dbReference type="EMBL" id="BCS85912.1"/>
    </source>
</evidence>
<organism evidence="8 9">
    <name type="scientific">Prevotella herbatica</name>
    <dbReference type="NCBI Taxonomy" id="2801997"/>
    <lineage>
        <taxon>Bacteria</taxon>
        <taxon>Pseudomonadati</taxon>
        <taxon>Bacteroidota</taxon>
        <taxon>Bacteroidia</taxon>
        <taxon>Bacteroidales</taxon>
        <taxon>Prevotellaceae</taxon>
        <taxon>Prevotella</taxon>
    </lineage>
</organism>
<reference evidence="8 9" key="1">
    <citation type="journal article" date="2022" name="Int. J. Syst. Evol. Microbiol.">
        <title>Prevotella herbatica sp. nov., a plant polysaccharide-decomposing anaerobic bacterium isolated from a methanogenic reactor.</title>
        <authorList>
            <person name="Uek A."/>
            <person name="Tonouchi A."/>
            <person name="Kaku N."/>
            <person name="Ueki K."/>
        </authorList>
    </citation>
    <scope>NUCLEOTIDE SEQUENCE [LARGE SCALE GENOMIC DNA]</scope>
    <source>
        <strain evidence="8 9">WR041</strain>
    </source>
</reference>
<evidence type="ECO:0000256" key="3">
    <source>
        <dbReference type="ARBA" id="ARBA00022490"/>
    </source>
</evidence>
<evidence type="ECO:0000259" key="7">
    <source>
        <dbReference type="Pfam" id="PF22544"/>
    </source>
</evidence>
<dbReference type="EMBL" id="AP024484">
    <property type="protein sequence ID" value="BCS85912.1"/>
    <property type="molecule type" value="Genomic_DNA"/>
</dbReference>